<evidence type="ECO:0000313" key="2">
    <source>
        <dbReference type="Proteomes" id="UP000316128"/>
    </source>
</evidence>
<sequence length="46" mass="5164">MYVDAESSSEARDIAGEVEGEVNNDDSYYDCIVEEIEEGPIMFLTK</sequence>
<dbReference type="Proteomes" id="UP000316128">
    <property type="component" value="Segment"/>
</dbReference>
<keyword evidence="2" id="KW-1185">Reference proteome</keyword>
<reference evidence="1 2" key="1">
    <citation type="submission" date="2019-04" db="EMBL/GenBank/DDBJ databases">
        <title>Nine Novel Phages from a Plateau Lake in Southwest China Provide Insights into Aeromonas Phage Diversity.</title>
        <authorList>
            <person name="Xiao W."/>
            <person name="Bai M."/>
            <person name="Wang Y."/>
            <person name="Cui X."/>
        </authorList>
    </citation>
    <scope>NUCLEOTIDE SEQUENCE [LARGE SCALE GENOMIC DNA]</scope>
</reference>
<gene>
    <name evidence="1" type="ORF">2L372D_037</name>
</gene>
<protein>
    <submittedName>
        <fullName evidence="1">Uncharacterized protein</fullName>
    </submittedName>
</protein>
<name>A0A4Y5TX07_9CAUD</name>
<evidence type="ECO:0000313" key="1">
    <source>
        <dbReference type="EMBL" id="QDB73951.1"/>
    </source>
</evidence>
<proteinExistence type="predicted"/>
<organism evidence="1 2">
    <name type="scientific">Aeromonas phage 2L372D</name>
    <dbReference type="NCBI Taxonomy" id="2588097"/>
    <lineage>
        <taxon>Viruses</taxon>
        <taxon>Duplodnaviria</taxon>
        <taxon>Heunggongvirae</taxon>
        <taxon>Uroviricota</taxon>
        <taxon>Caudoviricetes</taxon>
        <taxon>Plateaulakevirus</taxon>
        <taxon>Plateaulakevirus pv2L372D</taxon>
    </lineage>
</organism>
<dbReference type="EMBL" id="MK804893">
    <property type="protein sequence ID" value="QDB73951.1"/>
    <property type="molecule type" value="Genomic_DNA"/>
</dbReference>
<accession>A0A4Y5TX07</accession>